<evidence type="ECO:0000256" key="1">
    <source>
        <dbReference type="ARBA" id="ARBA00022723"/>
    </source>
</evidence>
<dbReference type="GO" id="GO:0005634">
    <property type="term" value="C:nucleus"/>
    <property type="evidence" value="ECO:0007669"/>
    <property type="project" value="TreeGrafter"/>
</dbReference>
<reference evidence="8" key="2">
    <citation type="submission" date="2015-01" db="EMBL/GenBank/DDBJ databases">
        <title>Evolutionary Origins and Diversification of the Mycorrhizal Mutualists.</title>
        <authorList>
            <consortium name="DOE Joint Genome Institute"/>
            <consortium name="Mycorrhizal Genomics Consortium"/>
            <person name="Kohler A."/>
            <person name="Kuo A."/>
            <person name="Nagy L.G."/>
            <person name="Floudas D."/>
            <person name="Copeland A."/>
            <person name="Barry K.W."/>
            <person name="Cichocki N."/>
            <person name="Veneault-Fourrey C."/>
            <person name="LaButti K."/>
            <person name="Lindquist E.A."/>
            <person name="Lipzen A."/>
            <person name="Lundell T."/>
            <person name="Morin E."/>
            <person name="Murat C."/>
            <person name="Riley R."/>
            <person name="Ohm R."/>
            <person name="Sun H."/>
            <person name="Tunlid A."/>
            <person name="Henrissat B."/>
            <person name="Grigoriev I.V."/>
            <person name="Hibbett D.S."/>
            <person name="Martin F."/>
        </authorList>
    </citation>
    <scope>NUCLEOTIDE SEQUENCE [LARGE SCALE GENOMIC DNA]</scope>
    <source>
        <strain evidence="8">h7</strain>
    </source>
</reference>
<keyword evidence="1" id="KW-0479">Metal-binding</keyword>
<evidence type="ECO:0000313" key="7">
    <source>
        <dbReference type="EMBL" id="KIM36059.1"/>
    </source>
</evidence>
<name>A0A0C3BVF6_HEBCY</name>
<dbReference type="GO" id="GO:0008270">
    <property type="term" value="F:zinc ion binding"/>
    <property type="evidence" value="ECO:0007669"/>
    <property type="project" value="UniProtKB-KW"/>
</dbReference>
<dbReference type="PANTHER" id="PTHR10237">
    <property type="entry name" value="DEFORMED EPIDERMAL AUTOREGULATORY FACTOR 1 HOMOLOG SUPPRESSIN"/>
    <property type="match status" value="1"/>
</dbReference>
<evidence type="ECO:0000256" key="2">
    <source>
        <dbReference type="ARBA" id="ARBA00022771"/>
    </source>
</evidence>
<organism evidence="7 8">
    <name type="scientific">Hebeloma cylindrosporum</name>
    <dbReference type="NCBI Taxonomy" id="76867"/>
    <lineage>
        <taxon>Eukaryota</taxon>
        <taxon>Fungi</taxon>
        <taxon>Dikarya</taxon>
        <taxon>Basidiomycota</taxon>
        <taxon>Agaricomycotina</taxon>
        <taxon>Agaricomycetes</taxon>
        <taxon>Agaricomycetidae</taxon>
        <taxon>Agaricales</taxon>
        <taxon>Agaricineae</taxon>
        <taxon>Hymenogastraceae</taxon>
        <taxon>Hebeloma</taxon>
    </lineage>
</organism>
<dbReference type="EMBL" id="KN831809">
    <property type="protein sequence ID" value="KIM36059.1"/>
    <property type="molecule type" value="Genomic_DNA"/>
</dbReference>
<dbReference type="STRING" id="686832.A0A0C3BVF6"/>
<dbReference type="Pfam" id="PF01753">
    <property type="entry name" value="zf-MYND"/>
    <property type="match status" value="1"/>
</dbReference>
<dbReference type="InterPro" id="IPR024119">
    <property type="entry name" value="TF_DEAF-1"/>
</dbReference>
<dbReference type="PANTHER" id="PTHR10237:SF15">
    <property type="entry name" value="LD37257P"/>
    <property type="match status" value="1"/>
</dbReference>
<evidence type="ECO:0000256" key="4">
    <source>
        <dbReference type="PROSITE-ProRule" id="PRU00134"/>
    </source>
</evidence>
<keyword evidence="8" id="KW-1185">Reference proteome</keyword>
<protein>
    <recommendedName>
        <fullName evidence="6">MYND-type domain-containing protein</fullName>
    </recommendedName>
</protein>
<proteinExistence type="predicted"/>
<dbReference type="Gene3D" id="6.10.140.2220">
    <property type="match status" value="1"/>
</dbReference>
<sequence>MPFALYTDDVDLPPSSFTSGASPPKMTHPVIWPKKTFFYPIGNTPPVCFTHDLAPEENAEILLLACGDPRSILYTVHADLAPDFRNLDITCCDWEPAILARNILLLTMITDDVSPVDAWPIFYHFFLDRNSYNILLAQCRTLVQSASDMQTWKSSKYGAHFRFCTDHSLAEIRRHWVLYLESGNLSNKDQKALKASFLSRMKTVLDRSGSVVTALRSAGPAGALTMIELVANSFREFWTTGVTSPTSTPKTGPPYVNPTFLHSLAGKSFNVHYGTNPILAFHLAPAIGDIKGAQSSPTLSPNDLVASSMDQFRSWCSSFKRRLASGSKANIVIRFFVGETLAFCRALNICKELKMADTGVYPSPWSGTQIRFDSKEYAGPSTTAPLKFNVIDTSNLTDHAGLLNILIATVPLLQRRPWSALYTNTLIVNTLEDGTPTSGLNECACGDIPTLSLLLGIAPSPNLFHFTTHSNKHEIFLSSIASSISGVLQAHETLVWRFPTSAVPASPLLSPTFPATQPLLVCDAVVLATFLFSVYLRMFAVENQVQNLRDRSTANLNKQVNVNYTRASFVGLLALVRSRVHTNWPMAMDHLLRIVRDDETLLLGLHAHQDLTCELYMRNIHWLLILDPGYLDSVRSPHDRFLSWKEIPSIVCLVLTIPRHHLKPLEDMDPDQIMTPMLQCESSGIDFHNIHTSIQLIFGKLEVSTVAGEPSAIIKEDPKGWEGRSPLIATFYLPSWILTSAPTATQIGLHIRTTPKSVSLRFKLGIRLTIYSTSLSDTEHVEVLRYRPDNKGEVDRSRRLSSATLPRPDGAHNGKVTMKFDHSGRQATTLTIRHDIAGAAAKSLANKAEVTMKTLADCTILTSHAQHQHHFFFPFPIRGANSKVKIARKSLYLEVEAPIRPHFEDFLDLSFNPFSIYHDNEHINVLNIHCLNLDVLHALKLPSTKKKLEWISTHMEMTLSEPERADHPIQADKGALVNLKGSIATIFLKYSGLDDPQQARMPFGLCDMVNGAGVYAFIFVNEIRLDVASHTVVVDACVVPLTENIMEKISPALQKLTDSGFIQIPTLNDEARAWKLILPAFAERCRTWKHLDTCEYITRGIPASADLDDLTISPLCSCGKGKNLGSFGNEPDWKLLRNEATRIAIGPLFAFSSMEEMVAKTRKAVGEKLANVDGIERQAGGGSPSSSDSSQCARCGGPGMPKLLACSVCKSTKYCSKDCQKHDWKTHKSQCVRAS</sequence>
<feature type="region of interest" description="Disordered" evidence="5">
    <location>
        <begin position="792"/>
        <end position="814"/>
    </location>
</feature>
<gene>
    <name evidence="7" type="ORF">M413DRAFT_321499</name>
</gene>
<evidence type="ECO:0000259" key="6">
    <source>
        <dbReference type="PROSITE" id="PS50865"/>
    </source>
</evidence>
<evidence type="ECO:0000256" key="5">
    <source>
        <dbReference type="SAM" id="MobiDB-lite"/>
    </source>
</evidence>
<dbReference type="OrthoDB" id="432970at2759"/>
<feature type="domain" description="MYND-type" evidence="6">
    <location>
        <begin position="1192"/>
        <end position="1231"/>
    </location>
</feature>
<dbReference type="Pfam" id="PF14737">
    <property type="entry name" value="DUF4470"/>
    <property type="match status" value="1"/>
</dbReference>
<dbReference type="InterPro" id="IPR027974">
    <property type="entry name" value="DUF4470"/>
</dbReference>
<reference evidence="7 8" key="1">
    <citation type="submission" date="2014-04" db="EMBL/GenBank/DDBJ databases">
        <authorList>
            <consortium name="DOE Joint Genome Institute"/>
            <person name="Kuo A."/>
            <person name="Gay G."/>
            <person name="Dore J."/>
            <person name="Kohler A."/>
            <person name="Nagy L.G."/>
            <person name="Floudas D."/>
            <person name="Copeland A."/>
            <person name="Barry K.W."/>
            <person name="Cichocki N."/>
            <person name="Veneault-Fourrey C."/>
            <person name="LaButti K."/>
            <person name="Lindquist E.A."/>
            <person name="Lipzen A."/>
            <person name="Lundell T."/>
            <person name="Morin E."/>
            <person name="Murat C."/>
            <person name="Sun H."/>
            <person name="Tunlid A."/>
            <person name="Henrissat B."/>
            <person name="Grigoriev I.V."/>
            <person name="Hibbett D.S."/>
            <person name="Martin F."/>
            <person name="Nordberg H.P."/>
            <person name="Cantor M.N."/>
            <person name="Hua S.X."/>
        </authorList>
    </citation>
    <scope>NUCLEOTIDE SEQUENCE [LARGE SCALE GENOMIC DNA]</scope>
    <source>
        <strain evidence="8">h7</strain>
    </source>
</reference>
<dbReference type="InterPro" id="IPR002893">
    <property type="entry name" value="Znf_MYND"/>
</dbReference>
<dbReference type="SUPFAM" id="SSF144232">
    <property type="entry name" value="HIT/MYND zinc finger-like"/>
    <property type="match status" value="1"/>
</dbReference>
<dbReference type="Proteomes" id="UP000053424">
    <property type="component" value="Unassembled WGS sequence"/>
</dbReference>
<keyword evidence="3" id="KW-0862">Zinc</keyword>
<dbReference type="HOGENOM" id="CLU_007974_0_1_1"/>
<evidence type="ECO:0000313" key="8">
    <source>
        <dbReference type="Proteomes" id="UP000053424"/>
    </source>
</evidence>
<accession>A0A0C3BVF6</accession>
<dbReference type="PROSITE" id="PS50865">
    <property type="entry name" value="ZF_MYND_2"/>
    <property type="match status" value="1"/>
</dbReference>
<dbReference type="PROSITE" id="PS01360">
    <property type="entry name" value="ZF_MYND_1"/>
    <property type="match status" value="1"/>
</dbReference>
<keyword evidence="2 4" id="KW-0863">Zinc-finger</keyword>
<dbReference type="GO" id="GO:0000981">
    <property type="term" value="F:DNA-binding transcription factor activity, RNA polymerase II-specific"/>
    <property type="evidence" value="ECO:0007669"/>
    <property type="project" value="TreeGrafter"/>
</dbReference>
<dbReference type="AlphaFoldDB" id="A0A0C3BVF6"/>
<evidence type="ECO:0000256" key="3">
    <source>
        <dbReference type="ARBA" id="ARBA00022833"/>
    </source>
</evidence>